<dbReference type="VEuPathDB" id="MicrosporidiaDB:AAJ76_2200025924"/>
<protein>
    <submittedName>
        <fullName evidence="1">Uncharacterized protein</fullName>
    </submittedName>
</protein>
<evidence type="ECO:0000313" key="1">
    <source>
        <dbReference type="EMBL" id="KKO75405.1"/>
    </source>
</evidence>
<evidence type="ECO:0000313" key="2">
    <source>
        <dbReference type="Proteomes" id="UP000034350"/>
    </source>
</evidence>
<keyword evidence="2" id="KW-1185">Reference proteome</keyword>
<reference evidence="1 2" key="1">
    <citation type="journal article" date="2015" name="Environ. Microbiol.">
        <title>Genome analyses suggest the presence of polyploidy and recent human-driven expansions in eight global populations of the honeybee pathogen Nosema ceranae.</title>
        <authorList>
            <person name="Pelin A."/>
            <person name="Selman M."/>
            <person name="Aris-Brosou S."/>
            <person name="Farinelli L."/>
            <person name="Corradi N."/>
        </authorList>
    </citation>
    <scope>NUCLEOTIDE SEQUENCE [LARGE SCALE GENOMIC DNA]</scope>
    <source>
        <strain evidence="1 2">PA08 1199</strain>
    </source>
</reference>
<dbReference type="EMBL" id="JPQZ01000022">
    <property type="protein sequence ID" value="KKO75405.1"/>
    <property type="molecule type" value="Genomic_DNA"/>
</dbReference>
<dbReference type="VEuPathDB" id="MicrosporidiaDB:G9O61_00g013970"/>
<proteinExistence type="predicted"/>
<comment type="caution">
    <text evidence="1">The sequence shown here is derived from an EMBL/GenBank/DDBJ whole genome shotgun (WGS) entry which is preliminary data.</text>
</comment>
<organism evidence="1 2">
    <name type="scientific">Vairimorpha ceranae</name>
    <dbReference type="NCBI Taxonomy" id="40302"/>
    <lineage>
        <taxon>Eukaryota</taxon>
        <taxon>Fungi</taxon>
        <taxon>Fungi incertae sedis</taxon>
        <taxon>Microsporidia</taxon>
        <taxon>Nosematidae</taxon>
        <taxon>Vairimorpha</taxon>
    </lineage>
</organism>
<dbReference type="Proteomes" id="UP000034350">
    <property type="component" value="Unassembled WGS sequence"/>
</dbReference>
<sequence length="112" mass="12994">MFLLSKRSKIGKIFQCGEIDIILKSHPNILIICTFKKIQHHNSVICCSSLELLNTLLDIIKSPRDFLIYSVSTLCITNKKISYFNILNCKGVDIYIQSFSEHKLWYVDVMHD</sequence>
<dbReference type="AlphaFoldDB" id="A0A0F9WF96"/>
<accession>A0A0F9WF96</accession>
<name>A0A0F9WF96_9MICR</name>
<dbReference type="GeneID" id="36319554"/>
<gene>
    <name evidence="1" type="ORF">AAJ76_2200025924</name>
</gene>
<dbReference type="RefSeq" id="XP_024331147.1">
    <property type="nucleotide sequence ID" value="XM_024474629.1"/>
</dbReference>